<dbReference type="Gene3D" id="1.10.238.10">
    <property type="entry name" value="EF-hand"/>
    <property type="match status" value="1"/>
</dbReference>
<dbReference type="Pfam" id="PF18281">
    <property type="entry name" value="BILBO1_N"/>
    <property type="match status" value="1"/>
</dbReference>
<protein>
    <recommendedName>
        <fullName evidence="3">EF-hand domain-containing protein</fullName>
    </recommendedName>
</protein>
<dbReference type="SMART" id="SM00054">
    <property type="entry name" value="EFh"/>
    <property type="match status" value="2"/>
</dbReference>
<gene>
    <name evidence="4" type="ORF">NDES1114_LOCUS29473</name>
</gene>
<evidence type="ECO:0000313" key="4">
    <source>
        <dbReference type="EMBL" id="CAD9144487.1"/>
    </source>
</evidence>
<feature type="domain" description="EF-hand" evidence="3">
    <location>
        <begin position="160"/>
        <end position="195"/>
    </location>
</feature>
<dbReference type="PROSITE" id="PS00018">
    <property type="entry name" value="EF_HAND_1"/>
    <property type="match status" value="1"/>
</dbReference>
<dbReference type="InterPro" id="IPR018247">
    <property type="entry name" value="EF_Hand_1_Ca_BS"/>
</dbReference>
<dbReference type="Pfam" id="PF13499">
    <property type="entry name" value="EF-hand_7"/>
    <property type="match status" value="1"/>
</dbReference>
<reference evidence="4" key="1">
    <citation type="submission" date="2021-01" db="EMBL/GenBank/DDBJ databases">
        <authorList>
            <person name="Corre E."/>
            <person name="Pelletier E."/>
            <person name="Niang G."/>
            <person name="Scheremetjew M."/>
            <person name="Finn R."/>
            <person name="Kale V."/>
            <person name="Holt S."/>
            <person name="Cochrane G."/>
            <person name="Meng A."/>
            <person name="Brown T."/>
            <person name="Cohen L."/>
        </authorList>
    </citation>
    <scope>NUCLEOTIDE SEQUENCE</scope>
    <source>
        <strain evidence="4">CCAP 1951/1</strain>
    </source>
</reference>
<accession>A0A7S1QPJ2</accession>
<dbReference type="PROSITE" id="PS50222">
    <property type="entry name" value="EF_HAND_2"/>
    <property type="match status" value="2"/>
</dbReference>
<name>A0A7S1QPJ2_NEODS</name>
<dbReference type="GO" id="GO:0005509">
    <property type="term" value="F:calcium ion binding"/>
    <property type="evidence" value="ECO:0007669"/>
    <property type="project" value="InterPro"/>
</dbReference>
<evidence type="ECO:0000256" key="1">
    <source>
        <dbReference type="ARBA" id="ARBA00022837"/>
    </source>
</evidence>
<sequence>MSFRLHICADVGGEKRNVEVTFDRKPETVSKIADEGEIIFRNECALKQLDPRNFSVDFIVFYEDATRRWKPLENVNQLTEYMQLYLFQSGAPQETVREIPAPSSQANAFGASSRVVHRPGLTTIDVDKVAAVFKELDINNTETIELGEMIHGFQAAGIDFNEETIARLFEKSDANSDGMITWEEFQVFSELFPNTVETLYWRLRSVDQQPTSAASQLKRHRQKEHQLKRELNEAERERKVLESRVRQEQAIARELDPRRRFLEEEEQDLINKEFALQFHRDMVVQAETQFSETAVRFDHASQRQGSPRRARYL</sequence>
<dbReference type="EMBL" id="HBGF01044041">
    <property type="protein sequence ID" value="CAD9144487.1"/>
    <property type="molecule type" value="Transcribed_RNA"/>
</dbReference>
<dbReference type="InterPro" id="IPR011992">
    <property type="entry name" value="EF-hand-dom_pair"/>
</dbReference>
<feature type="coiled-coil region" evidence="2">
    <location>
        <begin position="217"/>
        <end position="251"/>
    </location>
</feature>
<evidence type="ECO:0000256" key="2">
    <source>
        <dbReference type="SAM" id="Coils"/>
    </source>
</evidence>
<dbReference type="InterPro" id="IPR002048">
    <property type="entry name" value="EF_hand_dom"/>
</dbReference>
<keyword evidence="1" id="KW-0106">Calcium</keyword>
<dbReference type="Gene3D" id="3.10.20.650">
    <property type="match status" value="1"/>
</dbReference>
<feature type="domain" description="EF-hand" evidence="3">
    <location>
        <begin position="124"/>
        <end position="159"/>
    </location>
</feature>
<dbReference type="InterPro" id="IPR040747">
    <property type="entry name" value="BILBO1_N"/>
</dbReference>
<dbReference type="CDD" id="cd00051">
    <property type="entry name" value="EFh"/>
    <property type="match status" value="1"/>
</dbReference>
<dbReference type="SUPFAM" id="SSF47473">
    <property type="entry name" value="EF-hand"/>
    <property type="match status" value="1"/>
</dbReference>
<keyword evidence="2" id="KW-0175">Coiled coil</keyword>
<proteinExistence type="predicted"/>
<dbReference type="AlphaFoldDB" id="A0A7S1QPJ2"/>
<evidence type="ECO:0000259" key="3">
    <source>
        <dbReference type="PROSITE" id="PS50222"/>
    </source>
</evidence>
<organism evidence="4">
    <name type="scientific">Neobodo designis</name>
    <name type="common">Flagellated protozoan</name>
    <name type="synonym">Bodo designis</name>
    <dbReference type="NCBI Taxonomy" id="312471"/>
    <lineage>
        <taxon>Eukaryota</taxon>
        <taxon>Discoba</taxon>
        <taxon>Euglenozoa</taxon>
        <taxon>Kinetoplastea</taxon>
        <taxon>Metakinetoplastina</taxon>
        <taxon>Neobodonida</taxon>
        <taxon>Neobodo</taxon>
    </lineage>
</organism>